<reference evidence="1 2" key="1">
    <citation type="journal article" date="2010" name="J. Bacteriol.">
        <title>Complete genome sequence of Enterobacter cloacae subsp. cloacae type strain ATCC 13047.</title>
        <authorList>
            <person name="Ren Y."/>
            <person name="Ren Y."/>
            <person name="Zhou Z."/>
            <person name="Guo X."/>
            <person name="Li Y."/>
            <person name="Feng L."/>
            <person name="Wang L."/>
        </authorList>
    </citation>
    <scope>NUCLEOTIDE SEQUENCE [LARGE SCALE GENOMIC DNA]</scope>
    <source>
        <strain evidence="2">ATCC 13047 / DSM 30054 / NBRC 13535 / NCTC 10005 / WDCM 00083 / NCDC 279-56</strain>
    </source>
</reference>
<dbReference type="KEGG" id="enc:ECL_03548"/>
<dbReference type="PATRIC" id="fig|716541.4.peg.3710"/>
<protein>
    <submittedName>
        <fullName evidence="1">Uncharacterized protein</fullName>
    </submittedName>
</protein>
<dbReference type="RefSeq" id="WP_013098034.1">
    <property type="nucleotide sequence ID" value="NC_014121.1"/>
</dbReference>
<dbReference type="AlphaFoldDB" id="A0A0H3CRD1"/>
<organism evidence="1 2">
    <name type="scientific">Enterobacter cloacae subsp. cloacae (strain ATCC 13047 / DSM 30054 / NBRC 13535 / NCTC 10005 / WDCM 00083 / NCDC 279-56)</name>
    <dbReference type="NCBI Taxonomy" id="716541"/>
    <lineage>
        <taxon>Bacteria</taxon>
        <taxon>Pseudomonadati</taxon>
        <taxon>Pseudomonadota</taxon>
        <taxon>Gammaproteobacteria</taxon>
        <taxon>Enterobacterales</taxon>
        <taxon>Enterobacteriaceae</taxon>
        <taxon>Enterobacter</taxon>
        <taxon>Enterobacter cloacae complex</taxon>
    </lineage>
</organism>
<evidence type="ECO:0000313" key="1">
    <source>
        <dbReference type="EMBL" id="ADF63082.1"/>
    </source>
</evidence>
<keyword evidence="2" id="KW-1185">Reference proteome</keyword>
<gene>
    <name evidence="1" type="ordered locus">ECL_03548</name>
</gene>
<dbReference type="EnsemblBacteria" id="ADF63082">
    <property type="protein sequence ID" value="ADF63082"/>
    <property type="gene ID" value="ECL_03548"/>
</dbReference>
<dbReference type="EMBL" id="CP001918">
    <property type="protein sequence ID" value="ADF63082.1"/>
    <property type="molecule type" value="Genomic_DNA"/>
</dbReference>
<accession>A0A0H3CRD1</accession>
<evidence type="ECO:0000313" key="2">
    <source>
        <dbReference type="Proteomes" id="UP000002363"/>
    </source>
</evidence>
<dbReference type="Proteomes" id="UP000002363">
    <property type="component" value="Chromosome"/>
</dbReference>
<dbReference type="eggNOG" id="ENOG502ZHHP">
    <property type="taxonomic scope" value="Bacteria"/>
</dbReference>
<dbReference type="STRING" id="716541.ECL_03548"/>
<proteinExistence type="predicted"/>
<sequence>MSYKKRNIKIQFTLTDQVFDGSQGPSQDNVLTIENAKAIVEYNGYGGSALTTLSCRVYGLSLSNMAKLSYAGNLRGPTKNNYMKVWAQDELIFVGTITFATTDFNEAPDAPLVIEAHALGAERSLPSQPFSVEGSVDVIDAIRSIADPLGIMVSVLEDIKFPLSNPHVVGDPVSQIIQLAKSANLNIDCSTGIIRIWSINGSWDDIVPFVSKEHGLIGYPTWTRDGLYLTTMFSSNLIAPRKMKLETDLPGASGMYTINTVRHIISAWVEGGPWFSFVVANQETEL</sequence>
<name>A0A0H3CRD1_ENTCC</name>
<dbReference type="OrthoDB" id="5690318at2"/>
<dbReference type="HOGENOM" id="CLU_082098_0_0_6"/>